<keyword evidence="2" id="KW-0472">Membrane</keyword>
<keyword evidence="2" id="KW-1133">Transmembrane helix</keyword>
<feature type="chain" id="PRO_5035223326" description="Prepilin type IV endopeptidase peptidase domain-containing protein" evidence="3">
    <location>
        <begin position="23"/>
        <end position="214"/>
    </location>
</feature>
<evidence type="ECO:0000259" key="4">
    <source>
        <dbReference type="Pfam" id="PF01478"/>
    </source>
</evidence>
<comment type="similarity">
    <text evidence="1">Belongs to the peptidase A24 family.</text>
</comment>
<feature type="transmembrane region" description="Helical" evidence="2">
    <location>
        <begin position="138"/>
        <end position="164"/>
    </location>
</feature>
<dbReference type="InterPro" id="IPR000045">
    <property type="entry name" value="Prepilin_IV_endopep_pep"/>
</dbReference>
<sequence>MLTTLLMMIVGAGAGAATPAVAARFGVAARARPWISVGTAAGAVLGWALAPGDLWVWAVTLAVGVPLAAIDLGAHRLPDALVLPAVAAAVVVALVGGEPAAVAGGALSVTACALLAVLPRSGLGFGDVKLAGLLGTALGLLGWAALAWGAALAFVSGGVVAAVLMATGRARRDTPLPFGPHMLAGALVVAVLSGEGVEQAVDVGGVVVEVWRRA</sequence>
<evidence type="ECO:0000313" key="5">
    <source>
        <dbReference type="EMBL" id="GIJ66160.1"/>
    </source>
</evidence>
<dbReference type="InterPro" id="IPR050882">
    <property type="entry name" value="Prepilin_peptidase/N-MTase"/>
</dbReference>
<dbReference type="PANTHER" id="PTHR30487">
    <property type="entry name" value="TYPE 4 PREPILIN-LIKE PROTEINS LEADER PEPTIDE-PROCESSING ENZYME"/>
    <property type="match status" value="1"/>
</dbReference>
<organism evidence="5 6">
    <name type="scientific">Virgisporangium ochraceum</name>
    <dbReference type="NCBI Taxonomy" id="65505"/>
    <lineage>
        <taxon>Bacteria</taxon>
        <taxon>Bacillati</taxon>
        <taxon>Actinomycetota</taxon>
        <taxon>Actinomycetes</taxon>
        <taxon>Micromonosporales</taxon>
        <taxon>Micromonosporaceae</taxon>
        <taxon>Virgisporangium</taxon>
    </lineage>
</organism>
<dbReference type="AlphaFoldDB" id="A0A8J4E8H0"/>
<reference evidence="5" key="1">
    <citation type="submission" date="2021-01" db="EMBL/GenBank/DDBJ databases">
        <title>Whole genome shotgun sequence of Virgisporangium ochraceum NBRC 16418.</title>
        <authorList>
            <person name="Komaki H."/>
            <person name="Tamura T."/>
        </authorList>
    </citation>
    <scope>NUCLEOTIDE SEQUENCE</scope>
    <source>
        <strain evidence="5">NBRC 16418</strain>
    </source>
</reference>
<dbReference type="Pfam" id="PF01478">
    <property type="entry name" value="Peptidase_A24"/>
    <property type="match status" value="1"/>
</dbReference>
<feature type="signal peptide" evidence="3">
    <location>
        <begin position="1"/>
        <end position="22"/>
    </location>
</feature>
<accession>A0A8J4E8H0</accession>
<dbReference type="Gene3D" id="1.20.120.1220">
    <property type="match status" value="1"/>
</dbReference>
<dbReference type="PANTHER" id="PTHR30487:SF0">
    <property type="entry name" value="PREPILIN LEADER PEPTIDASE_N-METHYLTRANSFERASE-RELATED"/>
    <property type="match status" value="1"/>
</dbReference>
<dbReference type="EMBL" id="BOPH01000016">
    <property type="protein sequence ID" value="GIJ66160.1"/>
    <property type="molecule type" value="Genomic_DNA"/>
</dbReference>
<keyword evidence="6" id="KW-1185">Reference proteome</keyword>
<keyword evidence="2" id="KW-0812">Transmembrane</keyword>
<dbReference type="Proteomes" id="UP000635606">
    <property type="component" value="Unassembled WGS sequence"/>
</dbReference>
<dbReference type="GO" id="GO:0004190">
    <property type="term" value="F:aspartic-type endopeptidase activity"/>
    <property type="evidence" value="ECO:0007669"/>
    <property type="project" value="InterPro"/>
</dbReference>
<proteinExistence type="inferred from homology"/>
<feature type="transmembrane region" description="Helical" evidence="2">
    <location>
        <begin position="86"/>
        <end position="118"/>
    </location>
</feature>
<dbReference type="GO" id="GO:0006465">
    <property type="term" value="P:signal peptide processing"/>
    <property type="evidence" value="ECO:0007669"/>
    <property type="project" value="TreeGrafter"/>
</dbReference>
<name>A0A8J4E8H0_9ACTN</name>
<feature type="domain" description="Prepilin type IV endopeptidase peptidase" evidence="4">
    <location>
        <begin position="62"/>
        <end position="161"/>
    </location>
</feature>
<evidence type="ECO:0000256" key="2">
    <source>
        <dbReference type="SAM" id="Phobius"/>
    </source>
</evidence>
<protein>
    <recommendedName>
        <fullName evidence="4">Prepilin type IV endopeptidase peptidase domain-containing protein</fullName>
    </recommendedName>
</protein>
<dbReference type="RefSeq" id="WP_239159970.1">
    <property type="nucleotide sequence ID" value="NZ_BOPH01000016.1"/>
</dbReference>
<keyword evidence="3" id="KW-0732">Signal</keyword>
<dbReference type="GO" id="GO:0005886">
    <property type="term" value="C:plasma membrane"/>
    <property type="evidence" value="ECO:0007669"/>
    <property type="project" value="TreeGrafter"/>
</dbReference>
<evidence type="ECO:0000313" key="6">
    <source>
        <dbReference type="Proteomes" id="UP000635606"/>
    </source>
</evidence>
<evidence type="ECO:0000256" key="3">
    <source>
        <dbReference type="SAM" id="SignalP"/>
    </source>
</evidence>
<gene>
    <name evidence="5" type="ORF">Voc01_010770</name>
</gene>
<comment type="caution">
    <text evidence="5">The sequence shown here is derived from an EMBL/GenBank/DDBJ whole genome shotgun (WGS) entry which is preliminary data.</text>
</comment>
<evidence type="ECO:0000256" key="1">
    <source>
        <dbReference type="ARBA" id="ARBA00005801"/>
    </source>
</evidence>